<gene>
    <name evidence="7" type="primary">nfo</name>
    <name evidence="9" type="ORF">AVDCRST_MAG17-1078</name>
</gene>
<dbReference type="PANTHER" id="PTHR21445">
    <property type="entry name" value="ENDONUCLEASE IV ENDODEOXYRIBONUCLEASE IV"/>
    <property type="match status" value="1"/>
</dbReference>
<evidence type="ECO:0000256" key="5">
    <source>
        <dbReference type="ARBA" id="ARBA00022833"/>
    </source>
</evidence>
<dbReference type="PROSITE" id="PS00731">
    <property type="entry name" value="AP_NUCLEASE_F2_3"/>
    <property type="match status" value="1"/>
</dbReference>
<keyword evidence="4 7" id="KW-0378">Hydrolase</keyword>
<dbReference type="PROSITE" id="PS00729">
    <property type="entry name" value="AP_NUCLEASE_F2_1"/>
    <property type="match status" value="1"/>
</dbReference>
<comment type="function">
    <text evidence="7">Endonuclease IV plays a role in DNA repair. It cleaves phosphodiester bonds at apurinic or apyrimidinic (AP) sites, generating a 3'-hydroxyl group and a 5'-terminal sugar phosphate.</text>
</comment>
<dbReference type="CDD" id="cd00019">
    <property type="entry name" value="AP2Ec"/>
    <property type="match status" value="1"/>
</dbReference>
<dbReference type="Pfam" id="PF01261">
    <property type="entry name" value="AP_endonuc_2"/>
    <property type="match status" value="1"/>
</dbReference>
<name>A0A6J4SD11_9ACTN</name>
<feature type="binding site" evidence="7">
    <location>
        <position position="106"/>
    </location>
    <ligand>
        <name>Zn(2+)</name>
        <dbReference type="ChEBI" id="CHEBI:29105"/>
        <label>1</label>
    </ligand>
</feature>
<proteinExistence type="inferred from homology"/>
<evidence type="ECO:0000256" key="4">
    <source>
        <dbReference type="ARBA" id="ARBA00022801"/>
    </source>
</evidence>
<keyword evidence="3 7" id="KW-0227">DNA damage</keyword>
<dbReference type="SMART" id="SM00518">
    <property type="entry name" value="AP2Ec"/>
    <property type="match status" value="1"/>
</dbReference>
<dbReference type="GO" id="GO:0008833">
    <property type="term" value="F:deoxyribonuclease IV (phage-T4-induced) activity"/>
    <property type="evidence" value="ECO:0007669"/>
    <property type="project" value="UniProtKB-UniRule"/>
</dbReference>
<evidence type="ECO:0000256" key="7">
    <source>
        <dbReference type="HAMAP-Rule" id="MF_00152"/>
    </source>
</evidence>
<dbReference type="PANTHER" id="PTHR21445:SF0">
    <property type="entry name" value="APURINIC-APYRIMIDINIC ENDONUCLEASE"/>
    <property type="match status" value="1"/>
</dbReference>
<feature type="binding site" evidence="7">
    <location>
        <position position="214"/>
    </location>
    <ligand>
        <name>Zn(2+)</name>
        <dbReference type="ChEBI" id="CHEBI:29105"/>
        <label>2</label>
    </ligand>
</feature>
<dbReference type="InterPro" id="IPR018246">
    <property type="entry name" value="AP_endonuc_F2_Zn_BS"/>
</dbReference>
<dbReference type="Gene3D" id="3.20.20.150">
    <property type="entry name" value="Divalent-metal-dependent TIM barrel enzymes"/>
    <property type="match status" value="1"/>
</dbReference>
<dbReference type="SUPFAM" id="SSF51658">
    <property type="entry name" value="Xylose isomerase-like"/>
    <property type="match status" value="1"/>
</dbReference>
<dbReference type="InterPro" id="IPR001719">
    <property type="entry name" value="AP_endonuc_2"/>
</dbReference>
<keyword evidence="7" id="KW-0540">Nuclease</keyword>
<accession>A0A6J4SD11</accession>
<evidence type="ECO:0000256" key="1">
    <source>
        <dbReference type="ARBA" id="ARBA00005340"/>
    </source>
</evidence>
<feature type="binding site" evidence="7">
    <location>
        <position position="177"/>
    </location>
    <ligand>
        <name>Zn(2+)</name>
        <dbReference type="ChEBI" id="CHEBI:29105"/>
        <label>2</label>
    </ligand>
</feature>
<dbReference type="GO" id="GO:0008270">
    <property type="term" value="F:zinc ion binding"/>
    <property type="evidence" value="ECO:0007669"/>
    <property type="project" value="UniProtKB-UniRule"/>
</dbReference>
<keyword evidence="2 7" id="KW-0479">Metal-binding</keyword>
<evidence type="ECO:0000256" key="6">
    <source>
        <dbReference type="ARBA" id="ARBA00023204"/>
    </source>
</evidence>
<organism evidence="9">
    <name type="scientific">uncultured Solirubrobacterales bacterium</name>
    <dbReference type="NCBI Taxonomy" id="768556"/>
    <lineage>
        <taxon>Bacteria</taxon>
        <taxon>Bacillati</taxon>
        <taxon>Actinomycetota</taxon>
        <taxon>Thermoleophilia</taxon>
        <taxon>Solirubrobacterales</taxon>
        <taxon>environmental samples</taxon>
    </lineage>
</organism>
<protein>
    <recommendedName>
        <fullName evidence="7">Probable endonuclease 4</fullName>
        <ecNumber evidence="7">3.1.21.2</ecNumber>
    </recommendedName>
    <alternativeName>
        <fullName evidence="7">Endodeoxyribonuclease IV</fullName>
    </alternativeName>
    <alternativeName>
        <fullName evidence="7">Endonuclease IV</fullName>
    </alternativeName>
</protein>
<feature type="binding site" evidence="7">
    <location>
        <position position="141"/>
    </location>
    <ligand>
        <name>Zn(2+)</name>
        <dbReference type="ChEBI" id="CHEBI:29105"/>
        <label>2</label>
    </ligand>
</feature>
<keyword evidence="6 7" id="KW-0234">DNA repair</keyword>
<evidence type="ECO:0000256" key="3">
    <source>
        <dbReference type="ARBA" id="ARBA00022763"/>
    </source>
</evidence>
<feature type="domain" description="Xylose isomerase-like TIM barrel" evidence="8">
    <location>
        <begin position="25"/>
        <end position="277"/>
    </location>
</feature>
<feature type="binding site" evidence="7">
    <location>
        <position position="227"/>
    </location>
    <ligand>
        <name>Zn(2+)</name>
        <dbReference type="ChEBI" id="CHEBI:29105"/>
        <label>3</label>
    </ligand>
</feature>
<evidence type="ECO:0000256" key="2">
    <source>
        <dbReference type="ARBA" id="ARBA00022723"/>
    </source>
</evidence>
<dbReference type="EMBL" id="CADCVV010000074">
    <property type="protein sequence ID" value="CAA9495643.1"/>
    <property type="molecule type" value="Genomic_DNA"/>
</dbReference>
<keyword evidence="7 9" id="KW-0255">Endonuclease</keyword>
<dbReference type="GO" id="GO:0003906">
    <property type="term" value="F:DNA-(apurinic or apyrimidinic site) endonuclease activity"/>
    <property type="evidence" value="ECO:0007669"/>
    <property type="project" value="TreeGrafter"/>
</dbReference>
<dbReference type="GO" id="GO:0006284">
    <property type="term" value="P:base-excision repair"/>
    <property type="evidence" value="ECO:0007669"/>
    <property type="project" value="TreeGrafter"/>
</dbReference>
<comment type="cofactor">
    <cofactor evidence="7">
        <name>Zn(2+)</name>
        <dbReference type="ChEBI" id="CHEBI:29105"/>
    </cofactor>
    <text evidence="7">Binds 3 Zn(2+) ions.</text>
</comment>
<feature type="binding site" evidence="7">
    <location>
        <position position="66"/>
    </location>
    <ligand>
        <name>Zn(2+)</name>
        <dbReference type="ChEBI" id="CHEBI:29105"/>
        <label>1</label>
    </ligand>
</feature>
<reference evidence="9" key="1">
    <citation type="submission" date="2020-02" db="EMBL/GenBank/DDBJ databases">
        <authorList>
            <person name="Meier V. D."/>
        </authorList>
    </citation>
    <scope>NUCLEOTIDE SEQUENCE</scope>
    <source>
        <strain evidence="9">AVDCRST_MAG17</strain>
    </source>
</reference>
<feature type="binding site" evidence="7">
    <location>
        <position position="180"/>
    </location>
    <ligand>
        <name>Zn(2+)</name>
        <dbReference type="ChEBI" id="CHEBI:29105"/>
        <label>3</label>
    </ligand>
</feature>
<sequence length="288" mass="30736">MLIGAHVSPAGGLVKALERGIERDCAAIQIFNQSPRAWRPTRYGPDDFGAFREARAGGPIEAVVIHAVYLINAGNKDPEIRRKSLESMTHALRIGDGIEAAGVVLHPGSAVGEPKEEAMARIVEVVEAALAETERCPLLLEDTAGAGQTIGRTFEELAQLIEGVADGHRDRIGVCLDCCHLLASGYDVSDSARLSAVVDDFEATVGLERLRCLHVNDSQTPLGSNRDRHANLGDGELGREGIAAFLSEPRFEGLPALLETPGRDGKGPDAAEIAWARRLREEGIAARG</sequence>
<dbReference type="GO" id="GO:0008081">
    <property type="term" value="F:phosphoric diester hydrolase activity"/>
    <property type="evidence" value="ECO:0007669"/>
    <property type="project" value="TreeGrafter"/>
</dbReference>
<dbReference type="FunFam" id="3.20.20.150:FF:000001">
    <property type="entry name" value="Probable endonuclease 4"/>
    <property type="match status" value="1"/>
</dbReference>
<feature type="binding site" evidence="7">
    <location>
        <position position="141"/>
    </location>
    <ligand>
        <name>Zn(2+)</name>
        <dbReference type="ChEBI" id="CHEBI:29105"/>
        <label>1</label>
    </ligand>
</feature>
<dbReference type="PROSITE" id="PS51432">
    <property type="entry name" value="AP_NUCLEASE_F2_4"/>
    <property type="match status" value="1"/>
</dbReference>
<comment type="similarity">
    <text evidence="1 7">Belongs to the AP endonuclease 2 family.</text>
</comment>
<dbReference type="GO" id="GO:0003677">
    <property type="term" value="F:DNA binding"/>
    <property type="evidence" value="ECO:0007669"/>
    <property type="project" value="InterPro"/>
</dbReference>
<dbReference type="InterPro" id="IPR013022">
    <property type="entry name" value="Xyl_isomerase-like_TIM-brl"/>
</dbReference>
<evidence type="ECO:0000259" key="8">
    <source>
        <dbReference type="Pfam" id="PF01261"/>
    </source>
</evidence>
<comment type="catalytic activity">
    <reaction evidence="7">
        <text>Endonucleolytic cleavage to 5'-phosphooligonucleotide end-products.</text>
        <dbReference type="EC" id="3.1.21.2"/>
    </reaction>
</comment>
<dbReference type="InterPro" id="IPR036237">
    <property type="entry name" value="Xyl_isomerase-like_sf"/>
</dbReference>
<dbReference type="NCBIfam" id="TIGR00587">
    <property type="entry name" value="nfo"/>
    <property type="match status" value="1"/>
</dbReference>
<feature type="binding site" evidence="7">
    <location>
        <position position="229"/>
    </location>
    <ligand>
        <name>Zn(2+)</name>
        <dbReference type="ChEBI" id="CHEBI:29105"/>
        <label>3</label>
    </ligand>
</feature>
<dbReference type="HAMAP" id="MF_00152">
    <property type="entry name" value="Nfo"/>
    <property type="match status" value="1"/>
</dbReference>
<dbReference type="EC" id="3.1.21.2" evidence="7"/>
<dbReference type="AlphaFoldDB" id="A0A6J4SD11"/>
<evidence type="ECO:0000313" key="9">
    <source>
        <dbReference type="EMBL" id="CAA9495643.1"/>
    </source>
</evidence>
<keyword evidence="5 7" id="KW-0862">Zinc</keyword>
<feature type="binding site" evidence="7">
    <location>
        <position position="259"/>
    </location>
    <ligand>
        <name>Zn(2+)</name>
        <dbReference type="ChEBI" id="CHEBI:29105"/>
        <label>2</label>
    </ligand>
</feature>